<dbReference type="PATRIC" id="fig|1247726.3.peg.34"/>
<dbReference type="Pfam" id="PF03401">
    <property type="entry name" value="TctC"/>
    <property type="match status" value="1"/>
</dbReference>
<evidence type="ECO:0000313" key="3">
    <source>
        <dbReference type="EMBL" id="AHG62133.1"/>
    </source>
</evidence>
<dbReference type="InterPro" id="IPR042100">
    <property type="entry name" value="Bug_dom1"/>
</dbReference>
<comment type="similarity">
    <text evidence="1">Belongs to the UPF0065 (bug) family.</text>
</comment>
<keyword evidence="4" id="KW-1185">Reference proteome</keyword>
<protein>
    <submittedName>
        <fullName evidence="3">Putative Bug-like extracytoplasmic solute binding receptor, TTT family</fullName>
    </submittedName>
</protein>
<dbReference type="eggNOG" id="COG3181">
    <property type="taxonomic scope" value="Bacteria"/>
</dbReference>
<dbReference type="InterPro" id="IPR005064">
    <property type="entry name" value="BUG"/>
</dbReference>
<dbReference type="EMBL" id="CP003915">
    <property type="protein sequence ID" value="AHG62133.1"/>
    <property type="molecule type" value="Genomic_DNA"/>
</dbReference>
<accession>W0PAQ1</accession>
<dbReference type="Gene3D" id="3.40.190.10">
    <property type="entry name" value="Periplasmic binding protein-like II"/>
    <property type="match status" value="1"/>
</dbReference>
<feature type="chain" id="PRO_5004792862" evidence="2">
    <location>
        <begin position="35"/>
        <end position="335"/>
    </location>
</feature>
<dbReference type="KEGG" id="amim:MIM_c00300"/>
<reference evidence="3 4" key="1">
    <citation type="journal article" date="2014" name="Microbiology">
        <title>Unravelling the complete genome sequence of Advenella mimigardefordensis strain DPN7T and novel insights in the catabolism of the xenobiotic polythioester precursor 3,3'-dithiodipropionate.</title>
        <authorList>
            <person name="Wubbeler J.H."/>
            <person name="Hiessl S."/>
            <person name="Schuldes J."/>
            <person name="Thurmer A."/>
            <person name="Daniel R."/>
            <person name="Steinbuchel A."/>
        </authorList>
    </citation>
    <scope>NUCLEOTIDE SEQUENCE [LARGE SCALE GENOMIC DNA]</scope>
    <source>
        <strain evidence="4">DSM 17166 / LMG 22922 / DPN7</strain>
    </source>
</reference>
<evidence type="ECO:0000256" key="2">
    <source>
        <dbReference type="SAM" id="SignalP"/>
    </source>
</evidence>
<keyword evidence="3" id="KW-0675">Receptor</keyword>
<sequence>MIGKTMNGTSKMTTITRRIFFLSALLFSINSVQAASSWPDGKPVTWIVPYPPGGSTDVLARSIAQELDKKLNARVIVENRPGATGTIGAARVARAKPDGLTLLGTSIGPQAIAPHLMAKLPYDPIASFKPVITIGTIPHVLVVGAKQPYQNVKELIDAAKAEPGKLAYASGGTGTILQMQGELLQIKTGVRFVHVPYKGDSPALQDTLGQQVQFMFAPIAAALPHIQSGTLRALAVTSTDRLKALPNVPTMQQEGFDDFAVEQWQAVFVPVDTPDDTVQKINADIAEMLTTPTVKTLADKLGITLAGGTPDDLDKTRKADFEKWGSVIKQTNIKN</sequence>
<gene>
    <name evidence="3" type="ORF">MIM_c00300</name>
</gene>
<proteinExistence type="inferred from homology"/>
<dbReference type="SUPFAM" id="SSF53850">
    <property type="entry name" value="Periplasmic binding protein-like II"/>
    <property type="match status" value="1"/>
</dbReference>
<feature type="signal peptide" evidence="2">
    <location>
        <begin position="1"/>
        <end position="34"/>
    </location>
</feature>
<evidence type="ECO:0000313" key="4">
    <source>
        <dbReference type="Proteomes" id="UP000019095"/>
    </source>
</evidence>
<organism evidence="3 4">
    <name type="scientific">Advenella mimigardefordensis (strain DSM 17166 / LMG 22922 / DPN7)</name>
    <dbReference type="NCBI Taxonomy" id="1247726"/>
    <lineage>
        <taxon>Bacteria</taxon>
        <taxon>Pseudomonadati</taxon>
        <taxon>Pseudomonadota</taxon>
        <taxon>Betaproteobacteria</taxon>
        <taxon>Burkholderiales</taxon>
        <taxon>Alcaligenaceae</taxon>
    </lineage>
</organism>
<dbReference type="CDD" id="cd07012">
    <property type="entry name" value="PBP2_Bug_TTT"/>
    <property type="match status" value="1"/>
</dbReference>
<dbReference type="Gene3D" id="3.40.190.150">
    <property type="entry name" value="Bordetella uptake gene, domain 1"/>
    <property type="match status" value="1"/>
</dbReference>
<keyword evidence="2" id="KW-0732">Signal</keyword>
<dbReference type="Proteomes" id="UP000019095">
    <property type="component" value="Chromosome"/>
</dbReference>
<dbReference type="AlphaFoldDB" id="W0PAQ1"/>
<dbReference type="PIRSF" id="PIRSF017082">
    <property type="entry name" value="YflP"/>
    <property type="match status" value="1"/>
</dbReference>
<dbReference type="STRING" id="1247726.MIM_c00300"/>
<dbReference type="PANTHER" id="PTHR42928:SF5">
    <property type="entry name" value="BLR1237 PROTEIN"/>
    <property type="match status" value="1"/>
</dbReference>
<dbReference type="PANTHER" id="PTHR42928">
    <property type="entry name" value="TRICARBOXYLATE-BINDING PROTEIN"/>
    <property type="match status" value="1"/>
</dbReference>
<dbReference type="HOGENOM" id="CLU_045683_0_2_4"/>
<name>W0PAQ1_ADVMD</name>
<evidence type="ECO:0000256" key="1">
    <source>
        <dbReference type="ARBA" id="ARBA00006987"/>
    </source>
</evidence>